<dbReference type="Proteomes" id="UP000476934">
    <property type="component" value="Unassembled WGS sequence"/>
</dbReference>
<evidence type="ECO:0000313" key="3">
    <source>
        <dbReference type="EMBL" id="NEY20073.1"/>
    </source>
</evidence>
<evidence type="ECO:0000313" key="4">
    <source>
        <dbReference type="Proteomes" id="UP000030588"/>
    </source>
</evidence>
<accession>A0A0A6VH81</accession>
<dbReference type="EMBL" id="JRUN01000012">
    <property type="protein sequence ID" value="KHD85984.1"/>
    <property type="molecule type" value="Genomic_DNA"/>
</dbReference>
<feature type="transmembrane region" description="Helical" evidence="1">
    <location>
        <begin position="6"/>
        <end position="25"/>
    </location>
</feature>
<dbReference type="InterPro" id="IPR014245">
    <property type="entry name" value="Spore_III_AF"/>
</dbReference>
<gene>
    <name evidence="3" type="primary">spoIIIAF</name>
    <name evidence="3" type="ORF">G4D61_08845</name>
    <name evidence="2" type="ORF">NG54_05680</name>
</gene>
<keyword evidence="1" id="KW-0812">Transmembrane</keyword>
<dbReference type="STRING" id="363870.NG54_05680"/>
<evidence type="ECO:0000313" key="5">
    <source>
        <dbReference type="Proteomes" id="UP000476934"/>
    </source>
</evidence>
<reference evidence="3 5" key="3">
    <citation type="submission" date="2020-03" db="EMBL/GenBank/DDBJ databases">
        <title>Bacillus aquiflavi sp. nov., isolated from yellow water of strong flavor Chinese baijiu in Yibin region of China.</title>
        <authorList>
            <person name="Xie J."/>
        </authorList>
    </citation>
    <scope>NUCLEOTIDE SEQUENCE [LARGE SCALE GENOMIC DNA]</scope>
    <source>
        <strain evidence="3 5">Gsoil 114</strain>
    </source>
</reference>
<dbReference type="Proteomes" id="UP000030588">
    <property type="component" value="Unassembled WGS sequence"/>
</dbReference>
<reference evidence="2 4" key="1">
    <citation type="submission" date="2014-10" db="EMBL/GenBank/DDBJ databases">
        <title>Draft genome of phytase producing Bacillus ginsengihumi strain M2.11.</title>
        <authorList>
            <person name="Toymentseva A."/>
            <person name="Boulygina E.A."/>
            <person name="Kazakov S.V."/>
            <person name="Kayumov I."/>
            <person name="Suleimanova A.D."/>
            <person name="Mardanova A.M."/>
            <person name="Maria S.N."/>
            <person name="Sergey M.Y."/>
            <person name="Sharipova M.R."/>
        </authorList>
    </citation>
    <scope>NUCLEOTIDE SEQUENCE [LARGE SCALE GENOMIC DNA]</scope>
    <source>
        <strain evidence="2 4">M2.11</strain>
    </source>
</reference>
<evidence type="ECO:0000313" key="2">
    <source>
        <dbReference type="EMBL" id="KHD85984.1"/>
    </source>
</evidence>
<dbReference type="RefSeq" id="WP_025726744.1">
    <property type="nucleotide sequence ID" value="NZ_JAAIWK010000012.1"/>
</dbReference>
<keyword evidence="1" id="KW-0472">Membrane</keyword>
<keyword evidence="5" id="KW-1185">Reference proteome</keyword>
<reference evidence="3" key="2">
    <citation type="submission" date="2020-02" db="EMBL/GenBank/DDBJ databases">
        <authorList>
            <person name="Feng H."/>
        </authorList>
    </citation>
    <scope>NUCLEOTIDE SEQUENCE [LARGE SCALE GENOMIC DNA]</scope>
    <source>
        <strain evidence="3">Gsoil 114</strain>
    </source>
</reference>
<feature type="transmembrane region" description="Helical" evidence="1">
    <location>
        <begin position="37"/>
        <end position="54"/>
    </location>
</feature>
<keyword evidence="1" id="KW-1133">Transmembrane helix</keyword>
<dbReference type="EMBL" id="JAAIWK010000012">
    <property type="protein sequence ID" value="NEY20073.1"/>
    <property type="molecule type" value="Genomic_DNA"/>
</dbReference>
<organism evidence="2 4">
    <name type="scientific">Heyndrickxia ginsengihumi</name>
    <dbReference type="NCBI Taxonomy" id="363870"/>
    <lineage>
        <taxon>Bacteria</taxon>
        <taxon>Bacillati</taxon>
        <taxon>Bacillota</taxon>
        <taxon>Bacilli</taxon>
        <taxon>Bacillales</taxon>
        <taxon>Bacillaceae</taxon>
        <taxon>Heyndrickxia</taxon>
    </lineage>
</organism>
<comment type="caution">
    <text evidence="2">The sequence shown here is derived from an EMBL/GenBank/DDBJ whole genome shotgun (WGS) entry which is preliminary data.</text>
</comment>
<dbReference type="OrthoDB" id="2375554at2"/>
<name>A0A0A6VH81_9BACI</name>
<sequence length="213" mass="23836">MEYITKWVLNIIIFILLAMVVDMLLPDSSMRKYTKLVIGLLLVTIIVTPIFQLFSKNFNTVMTNVVNHGDVNQTSLENSIEIKKKEIISNQQEYTLKQMAVQMKKDAEGEVEKKFGKQITDIQLTLKNDNTLGENGAESIDANDLKKIIVYVKQDNATGAIASIEPVNISATEHAKNNNSVDTKSIISTLSNHWNVSKQKIELHIEGGTESSQ</sequence>
<dbReference type="AlphaFoldDB" id="A0A0A6VH81"/>
<dbReference type="Pfam" id="PF09581">
    <property type="entry name" value="Spore_III_AF"/>
    <property type="match status" value="1"/>
</dbReference>
<protein>
    <submittedName>
        <fullName evidence="2">Stage III sporulation protein AF</fullName>
    </submittedName>
</protein>
<proteinExistence type="predicted"/>
<dbReference type="NCBIfam" id="TIGR02896">
    <property type="entry name" value="spore_III_AF"/>
    <property type="match status" value="1"/>
</dbReference>
<evidence type="ECO:0000256" key="1">
    <source>
        <dbReference type="SAM" id="Phobius"/>
    </source>
</evidence>